<feature type="compositionally biased region" description="Polar residues" evidence="1">
    <location>
        <begin position="26"/>
        <end position="35"/>
    </location>
</feature>
<feature type="compositionally biased region" description="Polar residues" evidence="1">
    <location>
        <begin position="43"/>
        <end position="56"/>
    </location>
</feature>
<dbReference type="OrthoDB" id="2423195at2759"/>
<accession>A0A367KN17</accession>
<evidence type="ECO:0000259" key="2">
    <source>
        <dbReference type="Pfam" id="PF13087"/>
    </source>
</evidence>
<feature type="non-terminal residue" evidence="3">
    <location>
        <position position="1417"/>
    </location>
</feature>
<feature type="domain" description="DNA2/NAM7 helicase-like C-terminal" evidence="2">
    <location>
        <begin position="987"/>
        <end position="1198"/>
    </location>
</feature>
<dbReference type="Pfam" id="PF13087">
    <property type="entry name" value="AAA_12"/>
    <property type="match status" value="1"/>
</dbReference>
<comment type="caution">
    <text evidence="3">The sequence shown here is derived from an EMBL/GenBank/DDBJ whole genome shotgun (WGS) entry which is preliminary data.</text>
</comment>
<keyword evidence="4" id="KW-1185">Reference proteome</keyword>
<dbReference type="SUPFAM" id="SSF52540">
    <property type="entry name" value="P-loop containing nucleoside triphosphate hydrolases"/>
    <property type="match status" value="1"/>
</dbReference>
<dbReference type="InterPro" id="IPR041679">
    <property type="entry name" value="DNA2/NAM7-like_C"/>
</dbReference>
<name>A0A367KN17_RHIST</name>
<dbReference type="GO" id="GO:0031048">
    <property type="term" value="P:regulatory ncRNA-mediated heterochromatin formation"/>
    <property type="evidence" value="ECO:0007669"/>
    <property type="project" value="TreeGrafter"/>
</dbReference>
<proteinExistence type="predicted"/>
<feature type="region of interest" description="Disordered" evidence="1">
    <location>
        <begin position="20"/>
        <end position="75"/>
    </location>
</feature>
<evidence type="ECO:0000313" key="4">
    <source>
        <dbReference type="Proteomes" id="UP000253551"/>
    </source>
</evidence>
<dbReference type="CDD" id="cd06008">
    <property type="entry name" value="NF-X1-zinc-finger"/>
    <property type="match status" value="1"/>
</dbReference>
<dbReference type="EMBL" id="PJQM01000981">
    <property type="protein sequence ID" value="RCI03541.1"/>
    <property type="molecule type" value="Genomic_DNA"/>
</dbReference>
<dbReference type="InterPro" id="IPR045055">
    <property type="entry name" value="DNA2/NAM7-like"/>
</dbReference>
<dbReference type="STRING" id="4846.A0A367KN17"/>
<organism evidence="3 4">
    <name type="scientific">Rhizopus stolonifer</name>
    <name type="common">Rhizopus nigricans</name>
    <dbReference type="NCBI Taxonomy" id="4846"/>
    <lineage>
        <taxon>Eukaryota</taxon>
        <taxon>Fungi</taxon>
        <taxon>Fungi incertae sedis</taxon>
        <taxon>Mucoromycota</taxon>
        <taxon>Mucoromycotina</taxon>
        <taxon>Mucoromycetes</taxon>
        <taxon>Mucorales</taxon>
        <taxon>Mucorineae</taxon>
        <taxon>Rhizopodaceae</taxon>
        <taxon>Rhizopus</taxon>
    </lineage>
</organism>
<reference evidence="3 4" key="1">
    <citation type="journal article" date="2018" name="G3 (Bethesda)">
        <title>Phylogenetic and Phylogenomic Definition of Rhizopus Species.</title>
        <authorList>
            <person name="Gryganskyi A.P."/>
            <person name="Golan J."/>
            <person name="Dolatabadi S."/>
            <person name="Mondo S."/>
            <person name="Robb S."/>
            <person name="Idnurm A."/>
            <person name="Muszewska A."/>
            <person name="Steczkiewicz K."/>
            <person name="Masonjones S."/>
            <person name="Liao H.L."/>
            <person name="Gajdeczka M.T."/>
            <person name="Anike F."/>
            <person name="Vuek A."/>
            <person name="Anishchenko I.M."/>
            <person name="Voigt K."/>
            <person name="de Hoog G.S."/>
            <person name="Smith M.E."/>
            <person name="Heitman J."/>
            <person name="Vilgalys R."/>
            <person name="Stajich J.E."/>
        </authorList>
    </citation>
    <scope>NUCLEOTIDE SEQUENCE [LARGE SCALE GENOMIC DNA]</scope>
    <source>
        <strain evidence="3 4">LSU 92-RS-03</strain>
    </source>
</reference>
<dbReference type="PANTHER" id="PTHR10887">
    <property type="entry name" value="DNA2/NAM7 HELICASE FAMILY"/>
    <property type="match status" value="1"/>
</dbReference>
<dbReference type="GO" id="GO:0031380">
    <property type="term" value="C:nuclear RNA-directed RNA polymerase complex"/>
    <property type="evidence" value="ECO:0007669"/>
    <property type="project" value="TreeGrafter"/>
</dbReference>
<dbReference type="Proteomes" id="UP000253551">
    <property type="component" value="Unassembled WGS sequence"/>
</dbReference>
<dbReference type="PANTHER" id="PTHR10887:SF341">
    <property type="entry name" value="NFX1-TYPE ZINC FINGER-CONTAINING PROTEIN 1"/>
    <property type="match status" value="1"/>
</dbReference>
<protein>
    <submittedName>
        <fullName evidence="3">NFX1-type zinc finger-containing protein 1</fullName>
    </submittedName>
</protein>
<evidence type="ECO:0000313" key="3">
    <source>
        <dbReference type="EMBL" id="RCI03541.1"/>
    </source>
</evidence>
<dbReference type="Gene3D" id="3.40.50.300">
    <property type="entry name" value="P-loop containing nucleotide triphosphate hydrolases"/>
    <property type="match status" value="3"/>
</dbReference>
<feature type="compositionally biased region" description="Low complexity" evidence="1">
    <location>
        <begin position="57"/>
        <end position="68"/>
    </location>
</feature>
<evidence type="ECO:0000256" key="1">
    <source>
        <dbReference type="SAM" id="MobiDB-lite"/>
    </source>
</evidence>
<sequence>MDRIVSMEDVVPQLNRDLSRFKQMRSDSNTLQDFNQIRPKSPQPASRQQRLNIKDTSNNGNSNNSSSSRPALSKESRSFVKYTSGSSNFEDLKLKAKNSWDVGVDLRLKEDVKKPKKQWITEDDFFKSTAIMIPEPPSTTSRYPSLGPDNKTYAEVTDPNKPAWAETADHNIPAWADTSIQPEAPVDWWTPQAVNVTDPPPIKIETVKPLNWDHPDREKLLLIYQAIRDTKNESLDYIRDNCQSWINNLPNTPLRIVGYVFRALTMLLEFDCANGQFDSLNVITSQIQCVFSAMDNYIQNYACTPNDHSNILKFSMSLCKHSEMNSRGIPLQELLARCKTLIKRCSNDDYVNFAISLHALTGDSWNELVIDEDAIPSLPDAKDFMQGILLGSSAPEEDISNVIQGSWPELDLRNYLYTHYMLRRQDLMGPVQDALSCLLNSGSPQEVQDDTIICHKTKPIGTLPHVSSFNLAVVFSLRYCSESDEMIRDDIEGSFIYLVPEYDYSTMTKEKKVEVAAKGAIIGHALQPINTIHHGQCNRLLPVCLDNGEISRLDWSKTYTMITVHNNAPTTLATLRWLELEYTDFNMDHFSTAITPRVLAAKNDVPMSELAMLNEYSAEDANAIPSYLRDIELDISSIMINKYAHTKAKPDRNIWPTLPGQWNTASPPCRPSPYEISPSQLRAIQHALTHRVAVISGAPGTGKTFVAGKLALLMSQALESKLDLLCKKRAKTEAKWASQLAPAVPPEFMGRLQEGYQQRYGKAGSPEEAWSAWFSAKGSEIIHDLTDLLAKQTAGKGVLPMINAEFFAERNQWLANNPSRSVSITDAIHWPFETSDRTGAGLRQDLLKCWQPGNLWDLSPEQRTEIANQIVRVLLEYIDYDIQKLMNEHAQEAQTLDNMMIKQWTYLVRFNRVIGITADFAAAHQSWLSHVWPRCVIVDEASEILESTLAPSIFGPRVEHLILLGNIEVSSIPTVSRHFKRELHNMSISLFERWKKNSPSEVLRLEEQWRIHSDVASILDTFNSSKDEESLLLITAPLMTCNENMRDNKKTTLYGLNHRMFFIDYQASRSLSNTHLEYKHLSSAAITQAEVDEAQFLAHLAVYICQQPNAASARVAILTVCDLQKKLIQELLKTVIPQRTTFKKSLEKLTVSRIDEQKGCEFWFTIISTGTPGQSQSVQDNLSVALSRAKYGVYIVSKPGKDRVNSRWNKFGLYMREKNLCGRQISLTCYNHGDTLSVGFWTDFERVKNGGCTQPCKALMTDGHVCPEECHHGGHDEIVCREQCNRARPCSHPCLNKCFVCFQQATCPPCQEVCTINLRCGHPHTMICSEVPNQDKIKCLVPVDITLPCGHPAHVNVEHPISMAAVIALIIALKNSSVVIVVPMDVPIQTIILKDVLKNMCDRPPCNAPCREIFNCS</sequence>
<dbReference type="InterPro" id="IPR027417">
    <property type="entry name" value="P-loop_NTPase"/>
</dbReference>
<gene>
    <name evidence="3" type="primary">ZNFX1_2</name>
    <name evidence="3" type="ORF">CU098_003338</name>
</gene>